<feature type="domain" description="Glycosyltransferase subfamily 4-like N-terminal" evidence="2">
    <location>
        <begin position="23"/>
        <end position="173"/>
    </location>
</feature>
<protein>
    <recommendedName>
        <fullName evidence="5">Glycosyltransferase family 1 protein</fullName>
    </recommendedName>
</protein>
<dbReference type="CDD" id="cd03801">
    <property type="entry name" value="GT4_PimA-like"/>
    <property type="match status" value="1"/>
</dbReference>
<keyword evidence="4" id="KW-1185">Reference proteome</keyword>
<reference evidence="3" key="2">
    <citation type="submission" date="2020-09" db="EMBL/GenBank/DDBJ databases">
        <authorList>
            <person name="Sun Q."/>
            <person name="Kim S."/>
        </authorList>
    </citation>
    <scope>NUCLEOTIDE SEQUENCE</scope>
    <source>
        <strain evidence="3">KCTC 42249</strain>
    </source>
</reference>
<name>A0A8J3GKN0_9HYPH</name>
<evidence type="ECO:0000313" key="4">
    <source>
        <dbReference type="Proteomes" id="UP000630142"/>
    </source>
</evidence>
<dbReference type="Pfam" id="PF13439">
    <property type="entry name" value="Glyco_transf_4"/>
    <property type="match status" value="1"/>
</dbReference>
<feature type="domain" description="Glycosyl transferase family 1" evidence="1">
    <location>
        <begin position="180"/>
        <end position="340"/>
    </location>
</feature>
<dbReference type="InterPro" id="IPR028098">
    <property type="entry name" value="Glyco_trans_4-like_N"/>
</dbReference>
<proteinExistence type="predicted"/>
<dbReference type="EMBL" id="BMZQ01000001">
    <property type="protein sequence ID" value="GHD12685.1"/>
    <property type="molecule type" value="Genomic_DNA"/>
</dbReference>
<dbReference type="PANTHER" id="PTHR12526">
    <property type="entry name" value="GLYCOSYLTRANSFERASE"/>
    <property type="match status" value="1"/>
</dbReference>
<evidence type="ECO:0000259" key="1">
    <source>
        <dbReference type="Pfam" id="PF00534"/>
    </source>
</evidence>
<dbReference type="SUPFAM" id="SSF53756">
    <property type="entry name" value="UDP-Glycosyltransferase/glycogen phosphorylase"/>
    <property type="match status" value="1"/>
</dbReference>
<dbReference type="Proteomes" id="UP000630142">
    <property type="component" value="Unassembled WGS sequence"/>
</dbReference>
<evidence type="ECO:0000313" key="3">
    <source>
        <dbReference type="EMBL" id="GHD12685.1"/>
    </source>
</evidence>
<dbReference type="AlphaFoldDB" id="A0A8J3GKN0"/>
<comment type="caution">
    <text evidence="3">The sequence shown here is derived from an EMBL/GenBank/DDBJ whole genome shotgun (WGS) entry which is preliminary data.</text>
</comment>
<gene>
    <name evidence="3" type="ORF">GCM10016234_17370</name>
</gene>
<dbReference type="GO" id="GO:0016757">
    <property type="term" value="F:glycosyltransferase activity"/>
    <property type="evidence" value="ECO:0007669"/>
    <property type="project" value="InterPro"/>
</dbReference>
<evidence type="ECO:0008006" key="5">
    <source>
        <dbReference type="Google" id="ProtNLM"/>
    </source>
</evidence>
<dbReference type="Pfam" id="PF00534">
    <property type="entry name" value="Glycos_transf_1"/>
    <property type="match status" value="1"/>
</dbReference>
<organism evidence="3 4">
    <name type="scientific">Tianweitania populi</name>
    <dbReference type="NCBI Taxonomy" id="1607949"/>
    <lineage>
        <taxon>Bacteria</taxon>
        <taxon>Pseudomonadati</taxon>
        <taxon>Pseudomonadota</taxon>
        <taxon>Alphaproteobacteria</taxon>
        <taxon>Hyphomicrobiales</taxon>
        <taxon>Phyllobacteriaceae</taxon>
        <taxon>Tianweitania</taxon>
    </lineage>
</organism>
<evidence type="ECO:0000259" key="2">
    <source>
        <dbReference type="Pfam" id="PF13439"/>
    </source>
</evidence>
<sequence length="374" mass="40178">MNAPAFAKTRLRIGIVTDSLVPSGVGEHMLTLGCALRDSFEPVLAFPDEGGGPAFLARAQALGMQTQALLSDDPEAAVADWLRDAGLSLVHVHAGIAWEGHGLGRAAREMALPVVRTEHLPFVLTDEDQQRGHAEAIELVDRVITVSEAAAASYRDAGLSHDKIVAVRNGIDKRKSDRARDELRGELGIEPDAVLLLTVARFTPQKGHAVLLDAMRMLVDRVAMPYQLLLVGDGPERETIEAQVDELGLRDRVRFLGERRDVADLLCAADLVILPSLFEGLPLVVLEAMSAGVPVVATRIGGTTEALGEDHAWLAEPGDVASLADCLTDALEDAAKRKAIAGHLHNRFHDHFTAARMAAETVAVYRSLLPLQVA</sequence>
<accession>A0A8J3GKN0</accession>
<reference evidence="3" key="1">
    <citation type="journal article" date="2014" name="Int. J. Syst. Evol. Microbiol.">
        <title>Complete genome sequence of Corynebacterium casei LMG S-19264T (=DSM 44701T), isolated from a smear-ripened cheese.</title>
        <authorList>
            <consortium name="US DOE Joint Genome Institute (JGI-PGF)"/>
            <person name="Walter F."/>
            <person name="Albersmeier A."/>
            <person name="Kalinowski J."/>
            <person name="Ruckert C."/>
        </authorList>
    </citation>
    <scope>NUCLEOTIDE SEQUENCE</scope>
    <source>
        <strain evidence="3">KCTC 42249</strain>
    </source>
</reference>
<dbReference type="InterPro" id="IPR001296">
    <property type="entry name" value="Glyco_trans_1"/>
</dbReference>
<dbReference type="Gene3D" id="3.40.50.2000">
    <property type="entry name" value="Glycogen Phosphorylase B"/>
    <property type="match status" value="2"/>
</dbReference>